<dbReference type="Proteomes" id="UP000752171">
    <property type="component" value="Unassembled WGS sequence"/>
</dbReference>
<name>A0A8T2MKR1_ASTMX</name>
<comment type="caution">
    <text evidence="1">The sequence shown here is derived from an EMBL/GenBank/DDBJ whole genome shotgun (WGS) entry which is preliminary data.</text>
</comment>
<proteinExistence type="predicted"/>
<evidence type="ECO:0000313" key="1">
    <source>
        <dbReference type="EMBL" id="KAG9282056.1"/>
    </source>
</evidence>
<reference evidence="1 2" key="1">
    <citation type="submission" date="2021-07" db="EMBL/GenBank/DDBJ databases">
        <authorList>
            <person name="Imarazene B."/>
            <person name="Zahm M."/>
            <person name="Klopp C."/>
            <person name="Cabau C."/>
            <person name="Beille S."/>
            <person name="Jouanno E."/>
            <person name="Castinel A."/>
            <person name="Lluch J."/>
            <person name="Gil L."/>
            <person name="Kuchtly C."/>
            <person name="Lopez Roques C."/>
            <person name="Donnadieu C."/>
            <person name="Parrinello H."/>
            <person name="Journot L."/>
            <person name="Du K."/>
            <person name="Schartl M."/>
            <person name="Retaux S."/>
            <person name="Guiguen Y."/>
        </authorList>
    </citation>
    <scope>NUCLEOTIDE SEQUENCE [LARGE SCALE GENOMIC DNA]</scope>
    <source>
        <strain evidence="1">Pach_M1</strain>
        <tissue evidence="1">Testis</tissue>
    </source>
</reference>
<gene>
    <name evidence="1" type="ORF">AMEX_G650</name>
</gene>
<organism evidence="1 2">
    <name type="scientific">Astyanax mexicanus</name>
    <name type="common">Blind cave fish</name>
    <name type="synonym">Astyanax fasciatus mexicanus</name>
    <dbReference type="NCBI Taxonomy" id="7994"/>
    <lineage>
        <taxon>Eukaryota</taxon>
        <taxon>Metazoa</taxon>
        <taxon>Chordata</taxon>
        <taxon>Craniata</taxon>
        <taxon>Vertebrata</taxon>
        <taxon>Euteleostomi</taxon>
        <taxon>Actinopterygii</taxon>
        <taxon>Neopterygii</taxon>
        <taxon>Teleostei</taxon>
        <taxon>Ostariophysi</taxon>
        <taxon>Characiformes</taxon>
        <taxon>Characoidei</taxon>
        <taxon>Acestrorhamphidae</taxon>
        <taxon>Acestrorhamphinae</taxon>
        <taxon>Astyanax</taxon>
    </lineage>
</organism>
<accession>A0A8T2MKR1</accession>
<protein>
    <submittedName>
        <fullName evidence="1">Uncharacterized protein</fullName>
    </submittedName>
</protein>
<evidence type="ECO:0000313" key="2">
    <source>
        <dbReference type="Proteomes" id="UP000752171"/>
    </source>
</evidence>
<sequence>MRERLNRCATCLKGTEAAHFPVGHCVLFGVECKCHSRFCSACSDDLNEPGSARGGVKQTLLTGAAPLGPCNEPLVRVGSWIWEQAFCAHLSLAWTDEYCSSGLFT</sequence>
<dbReference type="EMBL" id="JAICCE010000001">
    <property type="protein sequence ID" value="KAG9282056.1"/>
    <property type="molecule type" value="Genomic_DNA"/>
</dbReference>
<dbReference type="AlphaFoldDB" id="A0A8T2MKR1"/>